<dbReference type="PANTHER" id="PTHR43731">
    <property type="entry name" value="RHOMBOID PROTEASE"/>
    <property type="match status" value="1"/>
</dbReference>
<evidence type="ECO:0000256" key="3">
    <source>
        <dbReference type="ARBA" id="ARBA00022692"/>
    </source>
</evidence>
<feature type="transmembrane region" description="Helical" evidence="7">
    <location>
        <begin position="443"/>
        <end position="462"/>
    </location>
</feature>
<dbReference type="InterPro" id="IPR022764">
    <property type="entry name" value="Peptidase_S54_rhomboid_dom"/>
</dbReference>
<comment type="subcellular location">
    <subcellularLocation>
        <location evidence="1">Membrane</location>
        <topology evidence="1">Multi-pass membrane protein</topology>
    </subcellularLocation>
</comment>
<keyword evidence="6 7" id="KW-0472">Membrane</keyword>
<evidence type="ECO:0000313" key="10">
    <source>
        <dbReference type="Proteomes" id="UP000321479"/>
    </source>
</evidence>
<feature type="transmembrane region" description="Helical" evidence="7">
    <location>
        <begin position="500"/>
        <end position="517"/>
    </location>
</feature>
<feature type="transmembrane region" description="Helical" evidence="7">
    <location>
        <begin position="474"/>
        <end position="494"/>
    </location>
</feature>
<keyword evidence="9" id="KW-0645">Protease</keyword>
<feature type="transmembrane region" description="Helical" evidence="7">
    <location>
        <begin position="387"/>
        <end position="410"/>
    </location>
</feature>
<dbReference type="OrthoDB" id="9778341at2"/>
<feature type="transmembrane region" description="Helical" evidence="7">
    <location>
        <begin position="80"/>
        <end position="103"/>
    </location>
</feature>
<dbReference type="Proteomes" id="UP000321479">
    <property type="component" value="Chromosome"/>
</dbReference>
<dbReference type="Pfam" id="PF01694">
    <property type="entry name" value="Rhomboid"/>
    <property type="match status" value="1"/>
</dbReference>
<dbReference type="GO" id="GO:0016020">
    <property type="term" value="C:membrane"/>
    <property type="evidence" value="ECO:0007669"/>
    <property type="project" value="UniProtKB-SubCell"/>
</dbReference>
<dbReference type="KEGG" id="mgin:FRZ54_05015"/>
<dbReference type="InterPro" id="IPR050925">
    <property type="entry name" value="Rhomboid_protease_S54"/>
</dbReference>
<proteinExistence type="inferred from homology"/>
<dbReference type="GO" id="GO:0006508">
    <property type="term" value="P:proteolysis"/>
    <property type="evidence" value="ECO:0007669"/>
    <property type="project" value="UniProtKB-KW"/>
</dbReference>
<name>A0A5B8USP5_9SPHI</name>
<evidence type="ECO:0000256" key="7">
    <source>
        <dbReference type="SAM" id="Phobius"/>
    </source>
</evidence>
<keyword evidence="5 7" id="KW-1133">Transmembrane helix</keyword>
<dbReference type="SUPFAM" id="SSF144091">
    <property type="entry name" value="Rhomboid-like"/>
    <property type="match status" value="1"/>
</dbReference>
<dbReference type="InterPro" id="IPR035952">
    <property type="entry name" value="Rhomboid-like_sf"/>
</dbReference>
<feature type="transmembrane region" description="Helical" evidence="7">
    <location>
        <begin position="278"/>
        <end position="296"/>
    </location>
</feature>
<feature type="domain" description="Peptidase S54 rhomboid" evidence="8">
    <location>
        <begin position="378"/>
        <end position="513"/>
    </location>
</feature>
<feature type="transmembrane region" description="Helical" evidence="7">
    <location>
        <begin position="417"/>
        <end position="437"/>
    </location>
</feature>
<gene>
    <name evidence="9" type="ORF">FRZ54_05015</name>
</gene>
<evidence type="ECO:0000256" key="1">
    <source>
        <dbReference type="ARBA" id="ARBA00004141"/>
    </source>
</evidence>
<evidence type="ECO:0000256" key="4">
    <source>
        <dbReference type="ARBA" id="ARBA00022801"/>
    </source>
</evidence>
<accession>A0A5B8USP5</accession>
<keyword evidence="3 7" id="KW-0812">Transmembrane</keyword>
<feature type="transmembrane region" description="Helical" evidence="7">
    <location>
        <begin position="12"/>
        <end position="37"/>
    </location>
</feature>
<feature type="transmembrane region" description="Helical" evidence="7">
    <location>
        <begin position="49"/>
        <end position="68"/>
    </location>
</feature>
<dbReference type="EMBL" id="CP042436">
    <property type="protein sequence ID" value="QEC61973.1"/>
    <property type="molecule type" value="Genomic_DNA"/>
</dbReference>
<comment type="similarity">
    <text evidence="2">Belongs to the peptidase S54 family.</text>
</comment>
<feature type="transmembrane region" description="Helical" evidence="7">
    <location>
        <begin position="334"/>
        <end position="357"/>
    </location>
</feature>
<evidence type="ECO:0000256" key="2">
    <source>
        <dbReference type="ARBA" id="ARBA00009045"/>
    </source>
</evidence>
<reference evidence="9 10" key="1">
    <citation type="journal article" date="2017" name="Curr. Microbiol.">
        <title>Mucilaginibacter ginsenosidivorans sp. nov., Isolated from Soil of Ginseng Field.</title>
        <authorList>
            <person name="Kim M.M."/>
            <person name="Siddiqi M.Z."/>
            <person name="Im W.T."/>
        </authorList>
    </citation>
    <scope>NUCLEOTIDE SEQUENCE [LARGE SCALE GENOMIC DNA]</scope>
    <source>
        <strain evidence="9 10">Gsoil 3017</strain>
    </source>
</reference>
<dbReference type="AlphaFoldDB" id="A0A5B8USP5"/>
<protein>
    <submittedName>
        <fullName evidence="9">Rhomboid family intramembrane serine protease</fullName>
    </submittedName>
</protein>
<evidence type="ECO:0000256" key="6">
    <source>
        <dbReference type="ARBA" id="ARBA00023136"/>
    </source>
</evidence>
<dbReference type="PANTHER" id="PTHR43731:SF14">
    <property type="entry name" value="PRESENILIN-ASSOCIATED RHOMBOID-LIKE PROTEIN, MITOCHONDRIAL"/>
    <property type="match status" value="1"/>
</dbReference>
<sequence length="541" mass="61615">MTNFLIKIRLIYLPFLLIAFGFIVIYSFLIWLVVYQFPLLTLNEDLTNFWLPFCLPIIPVYIFLRPRIKLLMLKDRQGNLPFLYLFAACLAISIPTIVLQNYLLTATGKLTPVIQTSEISQKPITKYYTIANHYIDKQHAVIHRRTEVSGRNNENLTFHVYVACPILDKVPQTRVDNNSTFKLPVAWLGTEYTKGISNHSSDAEKEQAFKELGIEAYNKLREQDLNQFVYLDHIGNNDHRKGYYAAIKEIPQYDGREPLVFESRNEPFEARNGKKLGWIFRSFAIGAIIWFVMLLFPKFNSAEFKKLPEYSFQNQWKSFCKFIQTIRITKKSSVSLIIIAINILVFVIMVFAGLGFISFDGQELYAWGANYRPAVIDGQWWRLLTNIFLHGGLMHLMLNMYGLLFVSIFLEPILGRAKYLIAYILCGLFASLASIWWHPATLSVGASGAIFGLFGVLTALLTTNKVDTSSKKGLLINNAIFIGINLIMGFAGGIDNAAHIGGLLTGILIGYIMYFFVDEPNNKRKKGKSIRPADEVTITTE</sequence>
<keyword evidence="4" id="KW-0378">Hydrolase</keyword>
<dbReference type="Gene3D" id="1.20.1540.10">
    <property type="entry name" value="Rhomboid-like"/>
    <property type="match status" value="1"/>
</dbReference>
<evidence type="ECO:0000256" key="5">
    <source>
        <dbReference type="ARBA" id="ARBA00022989"/>
    </source>
</evidence>
<evidence type="ECO:0000313" key="9">
    <source>
        <dbReference type="EMBL" id="QEC61973.1"/>
    </source>
</evidence>
<evidence type="ECO:0000259" key="8">
    <source>
        <dbReference type="Pfam" id="PF01694"/>
    </source>
</evidence>
<organism evidence="9 10">
    <name type="scientific">Mucilaginibacter ginsenosidivorans</name>
    <dbReference type="NCBI Taxonomy" id="398053"/>
    <lineage>
        <taxon>Bacteria</taxon>
        <taxon>Pseudomonadati</taxon>
        <taxon>Bacteroidota</taxon>
        <taxon>Sphingobacteriia</taxon>
        <taxon>Sphingobacteriales</taxon>
        <taxon>Sphingobacteriaceae</taxon>
        <taxon>Mucilaginibacter</taxon>
    </lineage>
</organism>
<keyword evidence="10" id="KW-1185">Reference proteome</keyword>
<dbReference type="GO" id="GO:0004252">
    <property type="term" value="F:serine-type endopeptidase activity"/>
    <property type="evidence" value="ECO:0007669"/>
    <property type="project" value="InterPro"/>
</dbReference>